<dbReference type="AlphaFoldDB" id="A0A6J5XE97"/>
<gene>
    <name evidence="2" type="ORF">ORAREDHAP_LOCUS30482</name>
</gene>
<proteinExistence type="predicted"/>
<organism evidence="2 3">
    <name type="scientific">Prunus armeniaca</name>
    <name type="common">Apricot</name>
    <name type="synonym">Armeniaca vulgaris</name>
    <dbReference type="NCBI Taxonomy" id="36596"/>
    <lineage>
        <taxon>Eukaryota</taxon>
        <taxon>Viridiplantae</taxon>
        <taxon>Streptophyta</taxon>
        <taxon>Embryophyta</taxon>
        <taxon>Tracheophyta</taxon>
        <taxon>Spermatophyta</taxon>
        <taxon>Magnoliopsida</taxon>
        <taxon>eudicotyledons</taxon>
        <taxon>Gunneridae</taxon>
        <taxon>Pentapetalae</taxon>
        <taxon>rosids</taxon>
        <taxon>fabids</taxon>
        <taxon>Rosales</taxon>
        <taxon>Rosaceae</taxon>
        <taxon>Amygdaloideae</taxon>
        <taxon>Amygdaleae</taxon>
        <taxon>Prunus</taxon>
    </lineage>
</organism>
<evidence type="ECO:0000313" key="3">
    <source>
        <dbReference type="Proteomes" id="UP000507245"/>
    </source>
</evidence>
<sequence length="92" mass="9957">MGKLGVALNTELLGTSSHKQRQCEACHAQASRHGHGRLVVPCHIQDLPKMKRRGLSNKGWGVAAHGDGDQNSAATRHLHGWGGENEGWLFAK</sequence>
<dbReference type="EMBL" id="CAEKKB010000005">
    <property type="protein sequence ID" value="CAB4309384.1"/>
    <property type="molecule type" value="Genomic_DNA"/>
</dbReference>
<reference evidence="3" key="1">
    <citation type="journal article" date="2020" name="Genome Biol.">
        <title>Gamete binning: chromosome-level and haplotype-resolved genome assembly enabled by high-throughput single-cell sequencing of gamete genomes.</title>
        <authorList>
            <person name="Campoy J.A."/>
            <person name="Sun H."/>
            <person name="Goel M."/>
            <person name="Jiao W.-B."/>
            <person name="Folz-Donahue K."/>
            <person name="Wang N."/>
            <person name="Rubio M."/>
            <person name="Liu C."/>
            <person name="Kukat C."/>
            <person name="Ruiz D."/>
            <person name="Huettel B."/>
            <person name="Schneeberger K."/>
        </authorList>
    </citation>
    <scope>NUCLEOTIDE SEQUENCE [LARGE SCALE GENOMIC DNA]</scope>
    <source>
        <strain evidence="3">cv. Rojo Pasion</strain>
    </source>
</reference>
<accession>A0A6J5XE97</accession>
<evidence type="ECO:0000313" key="2">
    <source>
        <dbReference type="EMBL" id="CAB4309384.1"/>
    </source>
</evidence>
<dbReference type="Proteomes" id="UP000507245">
    <property type="component" value="Unassembled WGS sequence"/>
</dbReference>
<name>A0A6J5XE97_PRUAR</name>
<protein>
    <submittedName>
        <fullName evidence="2">Uncharacterized protein</fullName>
    </submittedName>
</protein>
<evidence type="ECO:0000256" key="1">
    <source>
        <dbReference type="SAM" id="MobiDB-lite"/>
    </source>
</evidence>
<keyword evidence="3" id="KW-1185">Reference proteome</keyword>
<feature type="region of interest" description="Disordered" evidence="1">
    <location>
        <begin position="58"/>
        <end position="78"/>
    </location>
</feature>